<gene>
    <name evidence="2" type="ORF">JIV24_20395</name>
</gene>
<organism evidence="2 3">
    <name type="scientific">Carboxylicivirga marina</name>
    <dbReference type="NCBI Taxonomy" id="2800988"/>
    <lineage>
        <taxon>Bacteria</taxon>
        <taxon>Pseudomonadati</taxon>
        <taxon>Bacteroidota</taxon>
        <taxon>Bacteroidia</taxon>
        <taxon>Marinilabiliales</taxon>
        <taxon>Marinilabiliaceae</taxon>
        <taxon>Carboxylicivirga</taxon>
    </lineage>
</organism>
<evidence type="ECO:0000313" key="3">
    <source>
        <dbReference type="Proteomes" id="UP000605676"/>
    </source>
</evidence>
<dbReference type="Proteomes" id="UP000605676">
    <property type="component" value="Unassembled WGS sequence"/>
</dbReference>
<feature type="transmembrane region" description="Helical" evidence="1">
    <location>
        <begin position="6"/>
        <end position="23"/>
    </location>
</feature>
<sequence>MLLGGTILNVITVVVGSAIGMVVGNRIPKKITKGVFQALGLFTLVLGVNMAIKGQMLLAIVFSLIIGTILGEWMSIEKAVDGLSDKIKNRLKLKNPKFSEGLLTAFLLYCIGSMTILGAIDEGMGNGSEILMTKAIMDGFSSIALASVFGLGVGMSVIPLFIFQGGITLLAYLLGDFIAADIINELTAVGGILLVGLGINILEIKKIRIMNMLPSLIIIIIMVWASSLF</sequence>
<feature type="transmembrane region" description="Helical" evidence="1">
    <location>
        <begin position="35"/>
        <end position="52"/>
    </location>
</feature>
<feature type="transmembrane region" description="Helical" evidence="1">
    <location>
        <begin position="58"/>
        <end position="80"/>
    </location>
</feature>
<reference evidence="2 3" key="1">
    <citation type="submission" date="2021-01" db="EMBL/GenBank/DDBJ databases">
        <title>Carboxyliciviraga sp.nov., isolated from coastal sediments.</title>
        <authorList>
            <person name="Lu D."/>
            <person name="Zhang T."/>
        </authorList>
    </citation>
    <scope>NUCLEOTIDE SEQUENCE [LARGE SCALE GENOMIC DNA]</scope>
    <source>
        <strain evidence="2 3">N1Y132</strain>
    </source>
</reference>
<keyword evidence="3" id="KW-1185">Reference proteome</keyword>
<dbReference type="PANTHER" id="PTHR36111">
    <property type="entry name" value="INNER MEMBRANE PROTEIN-RELATED"/>
    <property type="match status" value="1"/>
</dbReference>
<dbReference type="EMBL" id="JAENRR010000086">
    <property type="protein sequence ID" value="MBK3519712.1"/>
    <property type="molecule type" value="Genomic_DNA"/>
</dbReference>
<name>A0ABS1HQ90_9BACT</name>
<dbReference type="RefSeq" id="WP_200466929.1">
    <property type="nucleotide sequence ID" value="NZ_JAENRR010000086.1"/>
</dbReference>
<feature type="transmembrane region" description="Helical" evidence="1">
    <location>
        <begin position="209"/>
        <end position="227"/>
    </location>
</feature>
<dbReference type="Pfam" id="PF04474">
    <property type="entry name" value="DUF554"/>
    <property type="match status" value="1"/>
</dbReference>
<dbReference type="PANTHER" id="PTHR36111:SF2">
    <property type="entry name" value="INNER MEMBRANE PROTEIN"/>
    <property type="match status" value="1"/>
</dbReference>
<keyword evidence="1" id="KW-0472">Membrane</keyword>
<evidence type="ECO:0000256" key="1">
    <source>
        <dbReference type="SAM" id="Phobius"/>
    </source>
</evidence>
<keyword evidence="1" id="KW-0812">Transmembrane</keyword>
<comment type="caution">
    <text evidence="2">The sequence shown here is derived from an EMBL/GenBank/DDBJ whole genome shotgun (WGS) entry which is preliminary data.</text>
</comment>
<feature type="transmembrane region" description="Helical" evidence="1">
    <location>
        <begin position="186"/>
        <end position="202"/>
    </location>
</feature>
<feature type="transmembrane region" description="Helical" evidence="1">
    <location>
        <begin position="132"/>
        <end position="153"/>
    </location>
</feature>
<protein>
    <submittedName>
        <fullName evidence="2">DUF554 domain-containing protein</fullName>
    </submittedName>
</protein>
<keyword evidence="1" id="KW-1133">Transmembrane helix</keyword>
<accession>A0ABS1HQ90</accession>
<proteinExistence type="predicted"/>
<feature type="transmembrane region" description="Helical" evidence="1">
    <location>
        <begin position="101"/>
        <end position="120"/>
    </location>
</feature>
<evidence type="ECO:0000313" key="2">
    <source>
        <dbReference type="EMBL" id="MBK3519712.1"/>
    </source>
</evidence>
<dbReference type="InterPro" id="IPR007563">
    <property type="entry name" value="DUF554"/>
</dbReference>